<dbReference type="RefSeq" id="XP_046051990.1">
    <property type="nucleotide sequence ID" value="XM_046192263.1"/>
</dbReference>
<keyword evidence="1" id="KW-0472">Membrane</keyword>
<keyword evidence="1" id="KW-0812">Transmembrane</keyword>
<evidence type="ECO:0000313" key="2">
    <source>
        <dbReference type="EMBL" id="KAH7259282.1"/>
    </source>
</evidence>
<dbReference type="EMBL" id="JAGMUX010000005">
    <property type="protein sequence ID" value="KAH7259282.1"/>
    <property type="molecule type" value="Genomic_DNA"/>
</dbReference>
<keyword evidence="3" id="KW-1185">Reference proteome</keyword>
<accession>A0A9P9HMD6</accession>
<organism evidence="2 3">
    <name type="scientific">Fusarium redolens</name>
    <dbReference type="NCBI Taxonomy" id="48865"/>
    <lineage>
        <taxon>Eukaryota</taxon>
        <taxon>Fungi</taxon>
        <taxon>Dikarya</taxon>
        <taxon>Ascomycota</taxon>
        <taxon>Pezizomycotina</taxon>
        <taxon>Sordariomycetes</taxon>
        <taxon>Hypocreomycetidae</taxon>
        <taxon>Hypocreales</taxon>
        <taxon>Nectriaceae</taxon>
        <taxon>Fusarium</taxon>
        <taxon>Fusarium redolens species complex</taxon>
    </lineage>
</organism>
<feature type="transmembrane region" description="Helical" evidence="1">
    <location>
        <begin position="25"/>
        <end position="44"/>
    </location>
</feature>
<name>A0A9P9HMD6_FUSRE</name>
<dbReference type="Proteomes" id="UP000720189">
    <property type="component" value="Unassembled WGS sequence"/>
</dbReference>
<proteinExistence type="predicted"/>
<evidence type="ECO:0000313" key="3">
    <source>
        <dbReference type="Proteomes" id="UP000720189"/>
    </source>
</evidence>
<dbReference type="GeneID" id="70222217"/>
<sequence>MVNMGLVLYDWKGWENERHSAKGRMIFGALQTILLGIVLLQAFLRKQRAVDRRS</sequence>
<evidence type="ECO:0000256" key="1">
    <source>
        <dbReference type="SAM" id="Phobius"/>
    </source>
</evidence>
<dbReference type="OrthoDB" id="5102431at2759"/>
<dbReference type="AlphaFoldDB" id="A0A9P9HMD6"/>
<reference evidence="2" key="1">
    <citation type="journal article" date="2021" name="Nat. Commun.">
        <title>Genetic determinants of endophytism in the Arabidopsis root mycobiome.</title>
        <authorList>
            <person name="Mesny F."/>
            <person name="Miyauchi S."/>
            <person name="Thiergart T."/>
            <person name="Pickel B."/>
            <person name="Atanasova L."/>
            <person name="Karlsson M."/>
            <person name="Huettel B."/>
            <person name="Barry K.W."/>
            <person name="Haridas S."/>
            <person name="Chen C."/>
            <person name="Bauer D."/>
            <person name="Andreopoulos W."/>
            <person name="Pangilinan J."/>
            <person name="LaButti K."/>
            <person name="Riley R."/>
            <person name="Lipzen A."/>
            <person name="Clum A."/>
            <person name="Drula E."/>
            <person name="Henrissat B."/>
            <person name="Kohler A."/>
            <person name="Grigoriev I.V."/>
            <person name="Martin F.M."/>
            <person name="Hacquard S."/>
        </authorList>
    </citation>
    <scope>NUCLEOTIDE SEQUENCE</scope>
    <source>
        <strain evidence="2">MPI-CAGE-AT-0023</strain>
    </source>
</reference>
<gene>
    <name evidence="2" type="ORF">BKA55DRAFT_562294</name>
</gene>
<comment type="caution">
    <text evidence="2">The sequence shown here is derived from an EMBL/GenBank/DDBJ whole genome shotgun (WGS) entry which is preliminary data.</text>
</comment>
<protein>
    <submittedName>
        <fullName evidence="2">Uncharacterized protein</fullName>
    </submittedName>
</protein>
<keyword evidence="1" id="KW-1133">Transmembrane helix</keyword>